<dbReference type="AlphaFoldDB" id="A0A6M0V5P4"/>
<organism evidence="1 2">
    <name type="scientific">Clostridium botulinum</name>
    <dbReference type="NCBI Taxonomy" id="1491"/>
    <lineage>
        <taxon>Bacteria</taxon>
        <taxon>Bacillati</taxon>
        <taxon>Bacillota</taxon>
        <taxon>Clostridia</taxon>
        <taxon>Eubacteriales</taxon>
        <taxon>Clostridiaceae</taxon>
        <taxon>Clostridium</taxon>
    </lineage>
</organism>
<name>A0A6M0V5P4_CLOBO</name>
<evidence type="ECO:0000313" key="1">
    <source>
        <dbReference type="EMBL" id="NFF88071.1"/>
    </source>
</evidence>
<evidence type="ECO:0000313" key="2">
    <source>
        <dbReference type="Proteomes" id="UP000476820"/>
    </source>
</evidence>
<proteinExistence type="predicted"/>
<gene>
    <name evidence="1" type="ORF">FC774_09355</name>
</gene>
<comment type="caution">
    <text evidence="1">The sequence shown here is derived from an EMBL/GenBank/DDBJ whole genome shotgun (WGS) entry which is preliminary data.</text>
</comment>
<sequence>MSDLIERDGLKFLKIDNVNPRRPYRIRCISAKFSNEEPQDSEISYDDAIDLLIQNIKFHEAMTADKDSDIKYIEGVFIEALRGKKLSECNEIVENYIAGQRIKEQIIANPRGEFDMEQVYITEHFKITVICEFSRMCGITKIKVDERNRF</sequence>
<dbReference type="Proteomes" id="UP000476820">
    <property type="component" value="Unassembled WGS sequence"/>
</dbReference>
<protein>
    <submittedName>
        <fullName evidence="1">Uncharacterized protein</fullName>
    </submittedName>
</protein>
<dbReference type="EMBL" id="SWOV01000021">
    <property type="protein sequence ID" value="NFF88071.1"/>
    <property type="molecule type" value="Genomic_DNA"/>
</dbReference>
<reference evidence="1 2" key="1">
    <citation type="submission" date="2019-04" db="EMBL/GenBank/DDBJ databases">
        <title>Genome sequencing of Clostridium botulinum Groups I-IV and Clostridium butyricum.</title>
        <authorList>
            <person name="Brunt J."/>
            <person name="Van Vliet A.H.M."/>
            <person name="Stringer S.C."/>
            <person name="Carter A.T."/>
            <person name="Peck M.W."/>
        </authorList>
    </citation>
    <scope>NUCLEOTIDE SEQUENCE [LARGE SCALE GENOMIC DNA]</scope>
    <source>
        <strain evidence="1 2">1605</strain>
    </source>
</reference>
<accession>A0A6M0V5P4</accession>